<dbReference type="AlphaFoldDB" id="E1JS77"/>
<name>E1JS77_SOLFR</name>
<protein>
    <submittedName>
        <fullName evidence="1">Histidine kinase A domain-containing protein</fullName>
    </submittedName>
</protein>
<evidence type="ECO:0000313" key="2">
    <source>
        <dbReference type="Proteomes" id="UP000006250"/>
    </source>
</evidence>
<sequence length="205" mass="21928">MPQRDDLLFFGRVSASVSHELKNVLAVMHEQAGLLEDLACMAGKGMPLEPERLAAAAACLLRQVRRGDALLTHFNRFAHTPDEARRAVSLPEAAALAVALACRQADMRKVELSTLSGDPATVTADPFLLCRLVAWCLDIALERPGPNRALTVASRAETDGTALALEGLDPKAPAPDESEGHALAERLGARLDMAPGRIRIVWPAA</sequence>
<dbReference type="eggNOG" id="COG4191">
    <property type="taxonomic scope" value="Bacteria"/>
</dbReference>
<dbReference type="RefSeq" id="WP_005990739.1">
    <property type="nucleotide sequence ID" value="NZ_AECZ01000002.1"/>
</dbReference>
<accession>E1JS77</accession>
<keyword evidence="2" id="KW-1185">Reference proteome</keyword>
<proteinExistence type="predicted"/>
<comment type="caution">
    <text evidence="1">The sequence shown here is derived from an EMBL/GenBank/DDBJ whole genome shotgun (WGS) entry which is preliminary data.</text>
</comment>
<dbReference type="Proteomes" id="UP000006250">
    <property type="component" value="Unassembled WGS sequence"/>
</dbReference>
<evidence type="ECO:0000313" key="1">
    <source>
        <dbReference type="EMBL" id="EFL52846.1"/>
    </source>
</evidence>
<dbReference type="STRING" id="596151.DesfrDRAFT_0476"/>
<dbReference type="OrthoDB" id="5417790at2"/>
<reference evidence="1 2" key="1">
    <citation type="submission" date="2010-08" db="EMBL/GenBank/DDBJ databases">
        <title>The draft genome of Desulfovibrio fructosovorans JJ.</title>
        <authorList>
            <consortium name="US DOE Joint Genome Institute (JGI-PGF)"/>
            <person name="Lucas S."/>
            <person name="Copeland A."/>
            <person name="Lapidus A."/>
            <person name="Cheng J.-F."/>
            <person name="Bruce D."/>
            <person name="Goodwin L."/>
            <person name="Pitluck S."/>
            <person name="Land M.L."/>
            <person name="Hauser L."/>
            <person name="Chang Y.-J."/>
            <person name="Jeffries C."/>
            <person name="Wall J.D."/>
            <person name="Stahl D.A."/>
            <person name="Arkin A.P."/>
            <person name="Dehal P."/>
            <person name="Stolyar S.M."/>
            <person name="Hazen T.C."/>
            <person name="Woyke T.J."/>
        </authorList>
    </citation>
    <scope>NUCLEOTIDE SEQUENCE [LARGE SCALE GENOMIC DNA]</scope>
    <source>
        <strain evidence="1 2">JJ</strain>
    </source>
</reference>
<dbReference type="EMBL" id="AECZ01000002">
    <property type="protein sequence ID" value="EFL52846.1"/>
    <property type="molecule type" value="Genomic_DNA"/>
</dbReference>
<keyword evidence="1" id="KW-0808">Transferase</keyword>
<gene>
    <name evidence="1" type="ORF">DesfrDRAFT_0476</name>
</gene>
<organism evidence="1 2">
    <name type="scientific">Solidesulfovibrio fructosivorans JJ]</name>
    <dbReference type="NCBI Taxonomy" id="596151"/>
    <lineage>
        <taxon>Bacteria</taxon>
        <taxon>Pseudomonadati</taxon>
        <taxon>Thermodesulfobacteriota</taxon>
        <taxon>Desulfovibrionia</taxon>
        <taxon>Desulfovibrionales</taxon>
        <taxon>Desulfovibrionaceae</taxon>
        <taxon>Solidesulfovibrio</taxon>
    </lineage>
</organism>
<dbReference type="GO" id="GO:0016301">
    <property type="term" value="F:kinase activity"/>
    <property type="evidence" value="ECO:0007669"/>
    <property type="project" value="UniProtKB-KW"/>
</dbReference>
<keyword evidence="1" id="KW-0418">Kinase</keyword>